<evidence type="ECO:0000313" key="2">
    <source>
        <dbReference type="EMBL" id="QKO30274.1"/>
    </source>
</evidence>
<evidence type="ECO:0000313" key="1">
    <source>
        <dbReference type="EMBL" id="QKN23120.1"/>
    </source>
</evidence>
<dbReference type="EMBL" id="CP046161">
    <property type="protein sequence ID" value="QKO30274.1"/>
    <property type="molecule type" value="Genomic_DNA"/>
</dbReference>
<name>A0A859DN00_9FIRM</name>
<dbReference type="AlphaFoldDB" id="A0A859DN00"/>
<protein>
    <submittedName>
        <fullName evidence="1">Uncharacterized protein</fullName>
    </submittedName>
</protein>
<dbReference type="Proteomes" id="UP000501316">
    <property type="component" value="Chromosome"/>
</dbReference>
<accession>A0A859DN00</accession>
<dbReference type="KEGG" id="clf:GJQ69_00630"/>
<dbReference type="RefSeq" id="WP_157658873.1">
    <property type="nucleotide sequence ID" value="NZ_CP046051.1"/>
</dbReference>
<evidence type="ECO:0000313" key="4">
    <source>
        <dbReference type="Proteomes" id="UP000509623"/>
    </source>
</evidence>
<sequence length="111" mass="12274">METDNILNKLQLLHGLQADEAEKYRPLAQEAVDRLENCRRKDGGDSLLETAAAALVHLQLTLTEPAGSFTAGDVHGDNTQERAAAKELWKESLAAAAPYLRDERFIFRSVP</sequence>
<reference evidence="2" key="3">
    <citation type="journal article" date="2022" name="Int. J. Syst. Evol. Microbiol.">
        <title>Caproicibacterium lactatifermentans sp. nov., isolated from pit clay used for the production of Chinese strong aroma-type liquor.</title>
        <authorList>
            <person name="Wang H."/>
            <person name="Gu Y."/>
            <person name="Zhao D."/>
            <person name="Qiao Z."/>
            <person name="Zheng J."/>
            <person name="Gao J."/>
            <person name="Ren C."/>
            <person name="Xu Y."/>
        </authorList>
    </citation>
    <scope>NUCLEOTIDE SEQUENCE</scope>
    <source>
        <strain evidence="2">JNU-WLY1368</strain>
    </source>
</reference>
<reference evidence="2" key="2">
    <citation type="journal article" date="2021" name="Appl. Environ. Microbiol.">
        <title>Adaptability of a Caproate-Producing Bacterium Contributes to Its Dominance in an Anaerobic Fermentation System.</title>
        <authorList>
            <person name="Wang H."/>
            <person name="Gu Y."/>
            <person name="Zhou W."/>
            <person name="Zhao D."/>
            <person name="Qiao Z."/>
            <person name="Zheng J."/>
            <person name="Gao J."/>
            <person name="Chen X."/>
            <person name="Ren C."/>
            <person name="Xu Y."/>
        </authorList>
    </citation>
    <scope>NUCLEOTIDE SEQUENCE</scope>
    <source>
        <strain evidence="2">JNU-WLY1368</strain>
    </source>
</reference>
<proteinExistence type="predicted"/>
<organism evidence="1 3">
    <name type="scientific">Caproicibacterium lactatifermentans</name>
    <dbReference type="NCBI Taxonomy" id="2666138"/>
    <lineage>
        <taxon>Bacteria</taxon>
        <taxon>Bacillati</taxon>
        <taxon>Bacillota</taxon>
        <taxon>Clostridia</taxon>
        <taxon>Eubacteriales</taxon>
        <taxon>Oscillospiraceae</taxon>
        <taxon>Caproicibacterium</taxon>
    </lineage>
</organism>
<reference evidence="3 4" key="1">
    <citation type="submission" date="2019-11" db="EMBL/GenBank/DDBJ databases">
        <authorList>
            <person name="Ren C."/>
            <person name="Wang H."/>
            <person name="Xu Y."/>
        </authorList>
    </citation>
    <scope>NUCLEOTIDE SEQUENCE [LARGE SCALE GENOMIC DNA]</scope>
    <source>
        <strain evidence="4">JNU-WLY1368</strain>
        <strain evidence="1 3">LBM 19010</strain>
    </source>
</reference>
<keyword evidence="4" id="KW-1185">Reference proteome</keyword>
<dbReference type="EMBL" id="CP046051">
    <property type="protein sequence ID" value="QKN23120.1"/>
    <property type="molecule type" value="Genomic_DNA"/>
</dbReference>
<dbReference type="Proteomes" id="UP000509623">
    <property type="component" value="Chromosome"/>
</dbReference>
<evidence type="ECO:0000313" key="3">
    <source>
        <dbReference type="Proteomes" id="UP000501316"/>
    </source>
</evidence>
<gene>
    <name evidence="1" type="ORF">GJQ69_00630</name>
    <name evidence="2" type="ORF">GKP14_04140</name>
</gene>